<feature type="compositionally biased region" description="Polar residues" evidence="1">
    <location>
        <begin position="1"/>
        <end position="10"/>
    </location>
</feature>
<dbReference type="EMBL" id="CAJQZP010000693">
    <property type="protein sequence ID" value="CAG4977869.1"/>
    <property type="molecule type" value="Genomic_DNA"/>
</dbReference>
<dbReference type="AlphaFoldDB" id="A0A8S3WS21"/>
<gene>
    <name evidence="2" type="ORF">PAPOLLO_LOCUS9500</name>
</gene>
<name>A0A8S3WS21_PARAO</name>
<evidence type="ECO:0000256" key="1">
    <source>
        <dbReference type="SAM" id="MobiDB-lite"/>
    </source>
</evidence>
<dbReference type="PANTHER" id="PTHR10773">
    <property type="entry name" value="DNA-DIRECTED RNA POLYMERASES I, II, AND III SUBUNIT RPABC2"/>
    <property type="match status" value="1"/>
</dbReference>
<proteinExistence type="predicted"/>
<evidence type="ECO:0000313" key="3">
    <source>
        <dbReference type="Proteomes" id="UP000691718"/>
    </source>
</evidence>
<protein>
    <submittedName>
        <fullName evidence="2">(apollo) hypothetical protein</fullName>
    </submittedName>
</protein>
<dbReference type="PANTHER" id="PTHR10773:SF19">
    <property type="match status" value="1"/>
</dbReference>
<evidence type="ECO:0000313" key="2">
    <source>
        <dbReference type="EMBL" id="CAG4977869.1"/>
    </source>
</evidence>
<keyword evidence="3" id="KW-1185">Reference proteome</keyword>
<accession>A0A8S3WS21</accession>
<sequence>MSEQSNTVCALNSGAKKEKRRERKALSERNNKYIDNDPLCLRIQCTCNHGQKSNFKCKQISQQDVVRNRKNFYSTSKKVHQDVYLCRLISAFEPQRRGKGTPRPSGKTKLRKLSTSFFLYGKKKIMKRVCKSFFMAVFSIKRQRLSTIMKCVMDGKVPKEERGGDRRSAKSHEKKEHLRNFLRNLPCSESHYNRAKSKRVYLDAALNMKKLRMFYNNSVPNDLKVKRTMFYEVFTFEFNIGFRSPASDACSSCILLSNSIKNEQISTKKQELMTKLRIHKLRANFFYKLLKKRVDDSITIRFDLQQGRQLNCVVKASPNYRFDSGEQFISLLKRGRRHPRNIEQIQEDRGLSAAKKNDVTSLLTKQFGADWENLSALEWYKQILSCSRNIAEQNEEIDDDEACICTEMDTEDIRI</sequence>
<feature type="region of interest" description="Disordered" evidence="1">
    <location>
        <begin position="1"/>
        <end position="28"/>
    </location>
</feature>
<reference evidence="2" key="1">
    <citation type="submission" date="2021-04" db="EMBL/GenBank/DDBJ databases">
        <authorList>
            <person name="Tunstrom K."/>
        </authorList>
    </citation>
    <scope>NUCLEOTIDE SEQUENCE</scope>
</reference>
<dbReference type="OrthoDB" id="6779410at2759"/>
<organism evidence="2 3">
    <name type="scientific">Parnassius apollo</name>
    <name type="common">Apollo butterfly</name>
    <name type="synonym">Papilio apollo</name>
    <dbReference type="NCBI Taxonomy" id="110799"/>
    <lineage>
        <taxon>Eukaryota</taxon>
        <taxon>Metazoa</taxon>
        <taxon>Ecdysozoa</taxon>
        <taxon>Arthropoda</taxon>
        <taxon>Hexapoda</taxon>
        <taxon>Insecta</taxon>
        <taxon>Pterygota</taxon>
        <taxon>Neoptera</taxon>
        <taxon>Endopterygota</taxon>
        <taxon>Lepidoptera</taxon>
        <taxon>Glossata</taxon>
        <taxon>Ditrysia</taxon>
        <taxon>Papilionoidea</taxon>
        <taxon>Papilionidae</taxon>
        <taxon>Parnassiinae</taxon>
        <taxon>Parnassini</taxon>
        <taxon>Parnassius</taxon>
        <taxon>Parnassius</taxon>
    </lineage>
</organism>
<comment type="caution">
    <text evidence="2">The sequence shown here is derived from an EMBL/GenBank/DDBJ whole genome shotgun (WGS) entry which is preliminary data.</text>
</comment>
<dbReference type="Proteomes" id="UP000691718">
    <property type="component" value="Unassembled WGS sequence"/>
</dbReference>